<gene>
    <name evidence="6" type="ORF">CHARACLAT_010203</name>
</gene>
<feature type="region of interest" description="Disordered" evidence="5">
    <location>
        <begin position="224"/>
        <end position="254"/>
    </location>
</feature>
<keyword evidence="7" id="KW-1185">Reference proteome</keyword>
<dbReference type="Proteomes" id="UP001352852">
    <property type="component" value="Unassembled WGS sequence"/>
</dbReference>
<evidence type="ECO:0000256" key="3">
    <source>
        <dbReference type="ARBA" id="ARBA00023180"/>
    </source>
</evidence>
<protein>
    <recommendedName>
        <fullName evidence="8">FRAS1-related extracellular matrix protein 3</fullName>
    </recommendedName>
</protein>
<keyword evidence="3" id="KW-0325">Glycoprotein</keyword>
<feature type="repeat" description="CSPG" evidence="4">
    <location>
        <begin position="707"/>
        <end position="808"/>
    </location>
</feature>
<evidence type="ECO:0000256" key="5">
    <source>
        <dbReference type="SAM" id="MobiDB-lite"/>
    </source>
</evidence>
<dbReference type="PANTHER" id="PTHR45739">
    <property type="entry name" value="MATRIX PROTEIN, PUTATIVE-RELATED"/>
    <property type="match status" value="1"/>
</dbReference>
<sequence length="885" mass="97651">MVCPTLPPKKPDRQLQNITGGAPALRGPGEMPTGLSSPNWTQSLGPTIVPLRPSWSRSRSHARGPQERNGRGEGTPQRAPSCPAATGRQAGLWRPASCCLVREAWAVRSKASSGGTKEFPSEPQEEPSVFSCKARLRMIAPATPGAEHGQLQTPIPLHLPEAPEPEPEVREPNSGKSSRKRVPEAATEIASSDLFRSGSLAAATIRSERLKEGLHLGQLRRKLIHSSGQSRGPAPVGSPPRRQKHVRSGPLRRGHSLSRWQQILLDREHPVSRLLLRGQPGQLHRLGKNAAIRAGMIRKCLPEMVNTKAGSAHVKTVLRLQRRRTRCTTKIVHDLGTDGNRWSRTGRKKRHQDPVTATTATSRRTQHEQKTPPDCKYFMTEVVDRWVEWEDFSPVTVTPQTSFQAIITAVICRSQTNFTVMIYQITDLLVETFKVSSDVSPVIQSDAQTFTIGVLPQIPGFPQLAPDCDLQITALEDQVTQITPSALSFIDSGTPSEKLIYNITKPLLPGQGVIEHRDKPYKAVKHFTQADVNNGKIIYRPPPAPSHLQELYQYSFTGLPESLSVYFTVSDGEHTTPELDFVILLLSNHQQPPVFQVLDPLLEVRLGGQAALGGQQLAVSDADTSSDDLEFELVDAPIHGELIRTDDSVRMSNGDTFTFSDVTHKVLLYRHAGLSTQDDAMSFSVSDGISMATTVVQVMVLGEAGDGPRRDPAATLSLEVGEKSSTVIRRSHMAYTDNTSPDDQIHIQLVSVPMYGILTRTYSQQEPQELREYSSFTQEDINLHRIRYITSLETGSQPVTDIFHFVVHDEDNNHLDNQMCTITITSTPRQPPVVTVQGGIKVQEGGRVLLSTNHITVSDVQTTSTDLQVWLVGPPKYGFIENTNR</sequence>
<evidence type="ECO:0000313" key="6">
    <source>
        <dbReference type="EMBL" id="MED6293403.1"/>
    </source>
</evidence>
<dbReference type="PANTHER" id="PTHR45739:SF1">
    <property type="entry name" value="EXTRACELLULAR MATRIX ORGANIZING PROTEIN FRAS1"/>
    <property type="match status" value="1"/>
</dbReference>
<evidence type="ECO:0000256" key="1">
    <source>
        <dbReference type="ARBA" id="ARBA00022729"/>
    </source>
</evidence>
<reference evidence="6 7" key="1">
    <citation type="submission" date="2021-06" db="EMBL/GenBank/DDBJ databases">
        <authorList>
            <person name="Palmer J.M."/>
        </authorList>
    </citation>
    <scope>NUCLEOTIDE SEQUENCE [LARGE SCALE GENOMIC DNA]</scope>
    <source>
        <strain evidence="6 7">CL_MEX2019</strain>
        <tissue evidence="6">Muscle</tissue>
    </source>
</reference>
<feature type="repeat" description="CSPG" evidence="4">
    <location>
        <begin position="461"/>
        <end position="557"/>
    </location>
</feature>
<evidence type="ECO:0000256" key="4">
    <source>
        <dbReference type="PROSITE-ProRule" id="PRU01201"/>
    </source>
</evidence>
<dbReference type="EMBL" id="JAHUTJ010074420">
    <property type="protein sequence ID" value="MED6293403.1"/>
    <property type="molecule type" value="Genomic_DNA"/>
</dbReference>
<feature type="repeat" description="CSPG" evidence="4">
    <location>
        <begin position="593"/>
        <end position="686"/>
    </location>
</feature>
<dbReference type="PROSITE" id="PS51854">
    <property type="entry name" value="CSPG"/>
    <property type="match status" value="3"/>
</dbReference>
<name>A0ABU7F1R9_9TELE</name>
<keyword evidence="1" id="KW-0732">Signal</keyword>
<keyword evidence="2" id="KW-0677">Repeat</keyword>
<feature type="compositionally biased region" description="Polar residues" evidence="5">
    <location>
        <begin position="34"/>
        <end position="45"/>
    </location>
</feature>
<proteinExistence type="predicted"/>
<evidence type="ECO:0000256" key="2">
    <source>
        <dbReference type="ARBA" id="ARBA00022737"/>
    </source>
</evidence>
<evidence type="ECO:0008006" key="8">
    <source>
        <dbReference type="Google" id="ProtNLM"/>
    </source>
</evidence>
<feature type="non-terminal residue" evidence="6">
    <location>
        <position position="885"/>
    </location>
</feature>
<comment type="caution">
    <text evidence="6">The sequence shown here is derived from an EMBL/GenBank/DDBJ whole genome shotgun (WGS) entry which is preliminary data.</text>
</comment>
<organism evidence="6 7">
    <name type="scientific">Characodon lateralis</name>
    <dbReference type="NCBI Taxonomy" id="208331"/>
    <lineage>
        <taxon>Eukaryota</taxon>
        <taxon>Metazoa</taxon>
        <taxon>Chordata</taxon>
        <taxon>Craniata</taxon>
        <taxon>Vertebrata</taxon>
        <taxon>Euteleostomi</taxon>
        <taxon>Actinopterygii</taxon>
        <taxon>Neopterygii</taxon>
        <taxon>Teleostei</taxon>
        <taxon>Neoteleostei</taxon>
        <taxon>Acanthomorphata</taxon>
        <taxon>Ovalentaria</taxon>
        <taxon>Atherinomorphae</taxon>
        <taxon>Cyprinodontiformes</taxon>
        <taxon>Goodeidae</taxon>
        <taxon>Characodon</taxon>
    </lineage>
</organism>
<dbReference type="InterPro" id="IPR051561">
    <property type="entry name" value="FRAS1_ECM"/>
</dbReference>
<dbReference type="Pfam" id="PF16184">
    <property type="entry name" value="Cadherin_3"/>
    <property type="match status" value="3"/>
</dbReference>
<feature type="region of interest" description="Disordered" evidence="5">
    <location>
        <begin position="1"/>
        <end position="88"/>
    </location>
</feature>
<feature type="region of interest" description="Disordered" evidence="5">
    <location>
        <begin position="338"/>
        <end position="371"/>
    </location>
</feature>
<feature type="compositionally biased region" description="Basic residues" evidence="5">
    <location>
        <begin position="241"/>
        <end position="254"/>
    </location>
</feature>
<evidence type="ECO:0000313" key="7">
    <source>
        <dbReference type="Proteomes" id="UP001352852"/>
    </source>
</evidence>
<feature type="region of interest" description="Disordered" evidence="5">
    <location>
        <begin position="145"/>
        <end position="185"/>
    </location>
</feature>
<accession>A0ABU7F1R9</accession>
<dbReference type="InterPro" id="IPR039005">
    <property type="entry name" value="CSPG_rpt"/>
</dbReference>